<organism evidence="2 3">
    <name type="scientific">Chionoecetes opilio</name>
    <name type="common">Atlantic snow crab</name>
    <name type="synonym">Cancer opilio</name>
    <dbReference type="NCBI Taxonomy" id="41210"/>
    <lineage>
        <taxon>Eukaryota</taxon>
        <taxon>Metazoa</taxon>
        <taxon>Ecdysozoa</taxon>
        <taxon>Arthropoda</taxon>
        <taxon>Crustacea</taxon>
        <taxon>Multicrustacea</taxon>
        <taxon>Malacostraca</taxon>
        <taxon>Eumalacostraca</taxon>
        <taxon>Eucarida</taxon>
        <taxon>Decapoda</taxon>
        <taxon>Pleocyemata</taxon>
        <taxon>Brachyura</taxon>
        <taxon>Eubrachyura</taxon>
        <taxon>Majoidea</taxon>
        <taxon>Majidae</taxon>
        <taxon>Chionoecetes</taxon>
    </lineage>
</organism>
<evidence type="ECO:0000256" key="1">
    <source>
        <dbReference type="SAM" id="MobiDB-lite"/>
    </source>
</evidence>
<evidence type="ECO:0000313" key="2">
    <source>
        <dbReference type="EMBL" id="KAG0714640.1"/>
    </source>
</evidence>
<evidence type="ECO:0000313" key="3">
    <source>
        <dbReference type="Proteomes" id="UP000770661"/>
    </source>
</evidence>
<dbReference type="OrthoDB" id="6344992at2759"/>
<keyword evidence="3" id="KW-1185">Reference proteome</keyword>
<protein>
    <submittedName>
        <fullName evidence="2">Uncharacterized protein</fullName>
    </submittedName>
</protein>
<dbReference type="EMBL" id="JACEEZ010020364">
    <property type="protein sequence ID" value="KAG0714640.1"/>
    <property type="molecule type" value="Genomic_DNA"/>
</dbReference>
<accession>A0A8J4XV80</accession>
<comment type="caution">
    <text evidence="2">The sequence shown here is derived from an EMBL/GenBank/DDBJ whole genome shotgun (WGS) entry which is preliminary data.</text>
</comment>
<feature type="region of interest" description="Disordered" evidence="1">
    <location>
        <begin position="95"/>
        <end position="123"/>
    </location>
</feature>
<proteinExistence type="predicted"/>
<feature type="compositionally biased region" description="Low complexity" evidence="1">
    <location>
        <begin position="106"/>
        <end position="123"/>
    </location>
</feature>
<dbReference type="AlphaFoldDB" id="A0A8J4XV80"/>
<name>A0A8J4XV80_CHIOP</name>
<dbReference type="Proteomes" id="UP000770661">
    <property type="component" value="Unassembled WGS sequence"/>
</dbReference>
<gene>
    <name evidence="2" type="ORF">GWK47_013722</name>
</gene>
<sequence>MTLRDVTLAVTPMVAQFWDMARIPMIRKDNIVTKIEKLHREYELLKKGRYRRSEAQISKEKDFEVLLDNLFDVAHGNALTMMTNQEDKEFLLAQREPGRRGRMGGVDSLESSPSSSSNTSAVVSDEEYGAVGGASPAKRAKRATKNIVSPALAATLDRTKLTDRSATYVLTEAARCLGQNVEELNINRSSIRRQRLKHRAAMASKIREEFRSGTPLVVHWDGKLVMDLTTKEHVDRLPIIISGIGGAQLLAVAKLGSGTGESMAAAVVSALETWGVADQVVGMSFDTTASNTGRRNGACVLIEQKMGKDLLHFACRHHILELVVHAVFVRVLGCSSSPEHLLFKRFQTSWESIDERTSARESWWRKWRLF</sequence>
<reference evidence="2" key="1">
    <citation type="submission" date="2020-07" db="EMBL/GenBank/DDBJ databases">
        <title>The High-quality genome of the commercially important snow crab, Chionoecetes opilio.</title>
        <authorList>
            <person name="Jeong J.-H."/>
            <person name="Ryu S."/>
        </authorList>
    </citation>
    <scope>NUCLEOTIDE SEQUENCE</scope>
    <source>
        <strain evidence="2">MADBK_172401_WGS</strain>
        <tissue evidence="2">Digestive gland</tissue>
    </source>
</reference>